<dbReference type="PROSITE" id="PS51898">
    <property type="entry name" value="TYR_RECOMBINASE"/>
    <property type="match status" value="1"/>
</dbReference>
<dbReference type="EMBL" id="CP030926">
    <property type="protein sequence ID" value="AXN39612.1"/>
    <property type="molecule type" value="Genomic_DNA"/>
</dbReference>
<dbReference type="InterPro" id="IPR010998">
    <property type="entry name" value="Integrase_recombinase_N"/>
</dbReference>
<dbReference type="InterPro" id="IPR050090">
    <property type="entry name" value="Tyrosine_recombinase_XerCD"/>
</dbReference>
<dbReference type="PANTHER" id="PTHR30349:SF81">
    <property type="entry name" value="TYROSINE RECOMBINASE XERC"/>
    <property type="match status" value="1"/>
</dbReference>
<dbReference type="InterPro" id="IPR011010">
    <property type="entry name" value="DNA_brk_join_enz"/>
</dbReference>
<accession>A0ABM6XMJ1</accession>
<dbReference type="Pfam" id="PF00589">
    <property type="entry name" value="Phage_integrase"/>
    <property type="match status" value="1"/>
</dbReference>
<keyword evidence="1" id="KW-0229">DNA integration</keyword>
<reference evidence="7 8" key="1">
    <citation type="submission" date="2018-07" db="EMBL/GenBank/DDBJ databases">
        <title>The molecular basis for the intramolecular migration of carboxyl group in the catabolism of para-hydroxybenzoate via gentisate.</title>
        <authorList>
            <person name="Zhao H."/>
            <person name="Xu Y."/>
            <person name="Lin S."/>
            <person name="Spain J.C."/>
            <person name="Zhou N.-Y."/>
        </authorList>
    </citation>
    <scope>NUCLEOTIDE SEQUENCE [LARGE SCALE GENOMIC DNA]</scope>
    <source>
        <strain evidence="7 8">PHB-7a</strain>
    </source>
</reference>
<dbReference type="CDD" id="cd00397">
    <property type="entry name" value="DNA_BRE_C"/>
    <property type="match status" value="1"/>
</dbReference>
<organism evidence="7 8">
    <name type="scientific">Peribacillus butanolivorans</name>
    <dbReference type="NCBI Taxonomy" id="421767"/>
    <lineage>
        <taxon>Bacteria</taxon>
        <taxon>Bacillati</taxon>
        <taxon>Bacillota</taxon>
        <taxon>Bacilli</taxon>
        <taxon>Bacillales</taxon>
        <taxon>Bacillaceae</taxon>
        <taxon>Peribacillus</taxon>
    </lineage>
</organism>
<protein>
    <submittedName>
        <fullName evidence="7">Integrase</fullName>
    </submittedName>
</protein>
<dbReference type="Pfam" id="PF02899">
    <property type="entry name" value="Phage_int_SAM_1"/>
    <property type="match status" value="1"/>
</dbReference>
<sequence>MKRRKELSKEELRIIKKNISDEEAFEEFFKDCYLRNLRPATISYYKNEFHAAKKIMNKQLVECEQKNIENLILQSKQIMKVTTINTRLRALRAFFNFLDKRKLIDINPMKNVKLLRDRQKTIETLDNKEIEKLIKIIRKEKTFVSFRDEVIILVFLDTGVRLSELVGISVGDVRENKIVIRKTKNLFERTVYLSGTTQEQLSRYIKIRGELEVTNKLFISQDNRELNPHSIQTRLTKYGKLAKISKRVSPHTFRHTMAKRMIVSGVDVFSLMHLLGHTDITVTKRYVNLWGQDLEQKHKLHGALKGLKI</sequence>
<evidence type="ECO:0000256" key="3">
    <source>
        <dbReference type="ARBA" id="ARBA00023172"/>
    </source>
</evidence>
<evidence type="ECO:0000313" key="8">
    <source>
        <dbReference type="Proteomes" id="UP000260457"/>
    </source>
</evidence>
<gene>
    <name evidence="7" type="ORF">DTO10_15390</name>
</gene>
<dbReference type="SUPFAM" id="SSF56349">
    <property type="entry name" value="DNA breaking-rejoining enzymes"/>
    <property type="match status" value="1"/>
</dbReference>
<dbReference type="Gene3D" id="1.10.150.130">
    <property type="match status" value="1"/>
</dbReference>
<dbReference type="InterPro" id="IPR004107">
    <property type="entry name" value="Integrase_SAM-like_N"/>
</dbReference>
<proteinExistence type="predicted"/>
<evidence type="ECO:0000259" key="5">
    <source>
        <dbReference type="PROSITE" id="PS51898"/>
    </source>
</evidence>
<dbReference type="InterPro" id="IPR002104">
    <property type="entry name" value="Integrase_catalytic"/>
</dbReference>
<evidence type="ECO:0000313" key="7">
    <source>
        <dbReference type="EMBL" id="AXN39612.1"/>
    </source>
</evidence>
<keyword evidence="8" id="KW-1185">Reference proteome</keyword>
<dbReference type="PANTHER" id="PTHR30349">
    <property type="entry name" value="PHAGE INTEGRASE-RELATED"/>
    <property type="match status" value="1"/>
</dbReference>
<evidence type="ECO:0000256" key="4">
    <source>
        <dbReference type="PROSITE-ProRule" id="PRU01248"/>
    </source>
</evidence>
<keyword evidence="2 4" id="KW-0238">DNA-binding</keyword>
<feature type="domain" description="Tyr recombinase" evidence="5">
    <location>
        <begin position="120"/>
        <end position="299"/>
    </location>
</feature>
<evidence type="ECO:0000259" key="6">
    <source>
        <dbReference type="PROSITE" id="PS51900"/>
    </source>
</evidence>
<dbReference type="InterPro" id="IPR013762">
    <property type="entry name" value="Integrase-like_cat_sf"/>
</dbReference>
<dbReference type="PROSITE" id="PS51900">
    <property type="entry name" value="CB"/>
    <property type="match status" value="1"/>
</dbReference>
<keyword evidence="3" id="KW-0233">DNA recombination</keyword>
<dbReference type="RefSeq" id="WP_116821429.1">
    <property type="nucleotide sequence ID" value="NZ_CP030926.1"/>
</dbReference>
<evidence type="ECO:0000256" key="1">
    <source>
        <dbReference type="ARBA" id="ARBA00022908"/>
    </source>
</evidence>
<dbReference type="Proteomes" id="UP000260457">
    <property type="component" value="Chromosome"/>
</dbReference>
<feature type="domain" description="Core-binding (CB)" evidence="6">
    <location>
        <begin position="19"/>
        <end position="99"/>
    </location>
</feature>
<evidence type="ECO:0000256" key="2">
    <source>
        <dbReference type="ARBA" id="ARBA00023125"/>
    </source>
</evidence>
<dbReference type="InterPro" id="IPR044068">
    <property type="entry name" value="CB"/>
</dbReference>
<name>A0ABM6XMJ1_9BACI</name>
<dbReference type="Gene3D" id="1.10.443.10">
    <property type="entry name" value="Intergrase catalytic core"/>
    <property type="match status" value="1"/>
</dbReference>